<dbReference type="EMBL" id="JABFUD020000017">
    <property type="protein sequence ID" value="KAI5067017.1"/>
    <property type="molecule type" value="Genomic_DNA"/>
</dbReference>
<dbReference type="InterPro" id="IPR013766">
    <property type="entry name" value="Thioredoxin_domain"/>
</dbReference>
<sequence>MDPDAFRSRMSDLNLGTVLGAAARDYQKELMEQEKTKASASMHQEVDLDDLMNDPELESLHAERIAALKQETEKRQVLEKKGHGDYRDVSEADFLAEVTGSDKVVCQFYHHEFVRCKIVDKHLKILAPKYFDTKFIRVDAENAPFFVSKLAIKTLPCVILFRDGVAFDRLVGFHDLGGVDDFSTSTLENWLLRKAVLTRKKGSQDEEDRLEVPRRVRSTPYAESDSD</sequence>
<dbReference type="SUPFAM" id="SSF52833">
    <property type="entry name" value="Thioredoxin-like"/>
    <property type="match status" value="1"/>
</dbReference>
<evidence type="ECO:0000313" key="3">
    <source>
        <dbReference type="EMBL" id="KAI5067017.1"/>
    </source>
</evidence>
<dbReference type="OrthoDB" id="10257948at2759"/>
<dbReference type="CDD" id="cd02989">
    <property type="entry name" value="Phd_like_TxnDC9"/>
    <property type="match status" value="1"/>
</dbReference>
<feature type="region of interest" description="Disordered" evidence="1">
    <location>
        <begin position="200"/>
        <end position="227"/>
    </location>
</feature>
<dbReference type="Pfam" id="PF00085">
    <property type="entry name" value="Thioredoxin"/>
    <property type="match status" value="1"/>
</dbReference>
<organism evidence="3 4">
    <name type="scientific">Adiantum capillus-veneris</name>
    <name type="common">Maidenhair fern</name>
    <dbReference type="NCBI Taxonomy" id="13818"/>
    <lineage>
        <taxon>Eukaryota</taxon>
        <taxon>Viridiplantae</taxon>
        <taxon>Streptophyta</taxon>
        <taxon>Embryophyta</taxon>
        <taxon>Tracheophyta</taxon>
        <taxon>Polypodiopsida</taxon>
        <taxon>Polypodiidae</taxon>
        <taxon>Polypodiales</taxon>
        <taxon>Pteridineae</taxon>
        <taxon>Pteridaceae</taxon>
        <taxon>Vittarioideae</taxon>
        <taxon>Adiantum</taxon>
    </lineage>
</organism>
<accession>A0A9D4UG17</accession>
<keyword evidence="4" id="KW-1185">Reference proteome</keyword>
<dbReference type="AlphaFoldDB" id="A0A9D4UG17"/>
<reference evidence="3" key="1">
    <citation type="submission" date="2021-01" db="EMBL/GenBank/DDBJ databases">
        <title>Adiantum capillus-veneris genome.</title>
        <authorList>
            <person name="Fang Y."/>
            <person name="Liao Q."/>
        </authorList>
    </citation>
    <scope>NUCLEOTIDE SEQUENCE</scope>
    <source>
        <strain evidence="3">H3</strain>
        <tissue evidence="3">Leaf</tissue>
    </source>
</reference>
<dbReference type="InterPro" id="IPR036249">
    <property type="entry name" value="Thioredoxin-like_sf"/>
</dbReference>
<dbReference type="Gene3D" id="3.40.30.10">
    <property type="entry name" value="Glutaredoxin"/>
    <property type="match status" value="1"/>
</dbReference>
<dbReference type="PANTHER" id="PTHR21148">
    <property type="entry name" value="THIOREDOXIN DOMAIN-CONTAINING PROTEIN 9"/>
    <property type="match status" value="1"/>
</dbReference>
<protein>
    <recommendedName>
        <fullName evidence="2">Thioredoxin domain-containing protein</fullName>
    </recommendedName>
</protein>
<evidence type="ECO:0000256" key="1">
    <source>
        <dbReference type="SAM" id="MobiDB-lite"/>
    </source>
</evidence>
<evidence type="ECO:0000313" key="4">
    <source>
        <dbReference type="Proteomes" id="UP000886520"/>
    </source>
</evidence>
<comment type="caution">
    <text evidence="3">The sequence shown here is derived from an EMBL/GenBank/DDBJ whole genome shotgun (WGS) entry which is preliminary data.</text>
</comment>
<gene>
    <name evidence="3" type="ORF">GOP47_0017545</name>
</gene>
<dbReference type="Proteomes" id="UP000886520">
    <property type="component" value="Chromosome 17"/>
</dbReference>
<evidence type="ECO:0000259" key="2">
    <source>
        <dbReference type="Pfam" id="PF00085"/>
    </source>
</evidence>
<name>A0A9D4UG17_ADICA</name>
<proteinExistence type="predicted"/>
<feature type="domain" description="Thioredoxin" evidence="2">
    <location>
        <begin position="89"/>
        <end position="174"/>
    </location>
</feature>